<sequence>MISPKKFAIAAAFALATAIPAQAQDVTADTVVATVGGTDITVGHMIVARTTLPEQYKQLPDDVLFTGILDQLVQQTAISQTMTGELDREAQINLANQRSAFLAGQVLSGIAEAASTDEAIQEAYDAAYGGENAGTELEFNAAHILVETEEEAVAIKAELDGGADFAELAKEKSTGPSGPNGGSLGWFGKGMMVKPFEDAVVGMEPGQISEPVQTQFGWHVLILNETRPLAVPTLAEKRDEIAADIQSAAVQARIDEILETTEVVKPEAEIDPSVLKKLDLLKN</sequence>
<feature type="signal peptide" evidence="9">
    <location>
        <begin position="1"/>
        <end position="23"/>
    </location>
</feature>
<dbReference type="GO" id="GO:0003755">
    <property type="term" value="F:peptidyl-prolyl cis-trans isomerase activity"/>
    <property type="evidence" value="ECO:0007669"/>
    <property type="project" value="UniProtKB-KW"/>
</dbReference>
<evidence type="ECO:0000256" key="8">
    <source>
        <dbReference type="PROSITE-ProRule" id="PRU00278"/>
    </source>
</evidence>
<keyword evidence="12" id="KW-1185">Reference proteome</keyword>
<dbReference type="PANTHER" id="PTHR47245:SF2">
    <property type="entry name" value="PEPTIDYL-PROLYL CIS-TRANS ISOMERASE HP_0175-RELATED"/>
    <property type="match status" value="1"/>
</dbReference>
<evidence type="ECO:0000313" key="11">
    <source>
        <dbReference type="EMBL" id="MBT0957651.1"/>
    </source>
</evidence>
<dbReference type="SUPFAM" id="SSF54534">
    <property type="entry name" value="FKBP-like"/>
    <property type="match status" value="1"/>
</dbReference>
<dbReference type="EMBL" id="JADQAZ010000002">
    <property type="protein sequence ID" value="MBT0957651.1"/>
    <property type="molecule type" value="Genomic_DNA"/>
</dbReference>
<evidence type="ECO:0000256" key="3">
    <source>
        <dbReference type="ARBA" id="ARBA00013194"/>
    </source>
</evidence>
<name>A0AAP2CSB3_9RHOB</name>
<reference evidence="11 12" key="1">
    <citation type="journal article" date="2021" name="Arch. Microbiol.">
        <title>Harenicola maris gen. nov., sp. nov. isolated from the Sea of Japan shallow sediments.</title>
        <authorList>
            <person name="Romanenko L.A."/>
            <person name="Kurilenko V.V."/>
            <person name="Chernysheva N.Y."/>
            <person name="Tekutyeva L.A."/>
            <person name="Velansky P.V."/>
            <person name="Svetashev V.I."/>
            <person name="Isaeva M.P."/>
        </authorList>
    </citation>
    <scope>NUCLEOTIDE SEQUENCE [LARGE SCALE GENOMIC DNA]</scope>
    <source>
        <strain evidence="11 12">KMM 3653</strain>
    </source>
</reference>
<organism evidence="11 12">
    <name type="scientific">Harenicola maris</name>
    <dbReference type="NCBI Taxonomy" id="2841044"/>
    <lineage>
        <taxon>Bacteria</taxon>
        <taxon>Pseudomonadati</taxon>
        <taxon>Pseudomonadota</taxon>
        <taxon>Alphaproteobacteria</taxon>
        <taxon>Rhodobacterales</taxon>
        <taxon>Paracoccaceae</taxon>
        <taxon>Harenicola</taxon>
    </lineage>
</organism>
<comment type="similarity">
    <text evidence="2">Belongs to the PpiC/parvulin rotamase family.</text>
</comment>
<dbReference type="RefSeq" id="WP_327793879.1">
    <property type="nucleotide sequence ID" value="NZ_JADQAZ010000002.1"/>
</dbReference>
<comment type="caution">
    <text evidence="11">The sequence shown here is derived from an EMBL/GenBank/DDBJ whole genome shotgun (WGS) entry which is preliminary data.</text>
</comment>
<dbReference type="PROSITE" id="PS01096">
    <property type="entry name" value="PPIC_PPIASE_1"/>
    <property type="match status" value="1"/>
</dbReference>
<dbReference type="EC" id="5.2.1.8" evidence="3"/>
<dbReference type="Proteomes" id="UP001315686">
    <property type="component" value="Unassembled WGS sequence"/>
</dbReference>
<feature type="domain" description="PpiC" evidence="10">
    <location>
        <begin position="136"/>
        <end position="225"/>
    </location>
</feature>
<accession>A0AAP2CSB3</accession>
<evidence type="ECO:0000256" key="2">
    <source>
        <dbReference type="ARBA" id="ARBA00007656"/>
    </source>
</evidence>
<comment type="catalytic activity">
    <reaction evidence="1">
        <text>[protein]-peptidylproline (omega=180) = [protein]-peptidylproline (omega=0)</text>
        <dbReference type="Rhea" id="RHEA:16237"/>
        <dbReference type="Rhea" id="RHEA-COMP:10747"/>
        <dbReference type="Rhea" id="RHEA-COMP:10748"/>
        <dbReference type="ChEBI" id="CHEBI:83833"/>
        <dbReference type="ChEBI" id="CHEBI:83834"/>
        <dbReference type="EC" id="5.2.1.8"/>
    </reaction>
</comment>
<dbReference type="SUPFAM" id="SSF109998">
    <property type="entry name" value="Triger factor/SurA peptide-binding domain-like"/>
    <property type="match status" value="1"/>
</dbReference>
<dbReference type="InterPro" id="IPR023058">
    <property type="entry name" value="PPIase_PpiC_CS"/>
</dbReference>
<dbReference type="Gene3D" id="3.10.50.40">
    <property type="match status" value="1"/>
</dbReference>
<keyword evidence="8 11" id="KW-0413">Isomerase</keyword>
<evidence type="ECO:0000259" key="10">
    <source>
        <dbReference type="PROSITE" id="PS50198"/>
    </source>
</evidence>
<dbReference type="AlphaFoldDB" id="A0AAP2CSB3"/>
<evidence type="ECO:0000256" key="5">
    <source>
        <dbReference type="ARBA" id="ARBA00023110"/>
    </source>
</evidence>
<evidence type="ECO:0000256" key="9">
    <source>
        <dbReference type="SAM" id="SignalP"/>
    </source>
</evidence>
<evidence type="ECO:0000313" key="12">
    <source>
        <dbReference type="Proteomes" id="UP001315686"/>
    </source>
</evidence>
<dbReference type="InterPro" id="IPR000297">
    <property type="entry name" value="PPIase_PpiC"/>
</dbReference>
<evidence type="ECO:0000256" key="4">
    <source>
        <dbReference type="ARBA" id="ARBA00018370"/>
    </source>
</evidence>
<gene>
    <name evidence="11" type="ORF">IV417_09645</name>
</gene>
<dbReference type="PROSITE" id="PS50198">
    <property type="entry name" value="PPIC_PPIASE_2"/>
    <property type="match status" value="1"/>
</dbReference>
<evidence type="ECO:0000256" key="1">
    <source>
        <dbReference type="ARBA" id="ARBA00000971"/>
    </source>
</evidence>
<dbReference type="InterPro" id="IPR027304">
    <property type="entry name" value="Trigger_fact/SurA_dom_sf"/>
</dbReference>
<dbReference type="InterPro" id="IPR050245">
    <property type="entry name" value="PrsA_foldase"/>
</dbReference>
<feature type="chain" id="PRO_5043033773" description="Parvulin-like PPIase" evidence="9">
    <location>
        <begin position="24"/>
        <end position="283"/>
    </location>
</feature>
<keyword evidence="5 8" id="KW-0697">Rotamase</keyword>
<evidence type="ECO:0000256" key="6">
    <source>
        <dbReference type="ARBA" id="ARBA00030642"/>
    </source>
</evidence>
<evidence type="ECO:0000256" key="7">
    <source>
        <dbReference type="ARBA" id="ARBA00031484"/>
    </source>
</evidence>
<protein>
    <recommendedName>
        <fullName evidence="4">Parvulin-like PPIase</fullName>
        <ecNumber evidence="3">5.2.1.8</ecNumber>
    </recommendedName>
    <alternativeName>
        <fullName evidence="6">Peptidyl-prolyl cis-trans isomerase plp</fullName>
    </alternativeName>
    <alternativeName>
        <fullName evidence="7">Rotamase plp</fullName>
    </alternativeName>
</protein>
<dbReference type="Pfam" id="PF00639">
    <property type="entry name" value="Rotamase"/>
    <property type="match status" value="1"/>
</dbReference>
<dbReference type="PANTHER" id="PTHR47245">
    <property type="entry name" value="PEPTIDYLPROLYL ISOMERASE"/>
    <property type="match status" value="1"/>
</dbReference>
<dbReference type="InterPro" id="IPR046357">
    <property type="entry name" value="PPIase_dom_sf"/>
</dbReference>
<keyword evidence="9" id="KW-0732">Signal</keyword>
<proteinExistence type="inferred from homology"/>